<comment type="caution">
    <text evidence="7">The sequence shown here is derived from an EMBL/GenBank/DDBJ whole genome shotgun (WGS) entry which is preliminary data.</text>
</comment>
<dbReference type="InterPro" id="IPR052255">
    <property type="entry name" value="RNA_pol_II_subunit5-mediator"/>
</dbReference>
<evidence type="ECO:0000256" key="5">
    <source>
        <dbReference type="SAM" id="MobiDB-lite"/>
    </source>
</evidence>
<keyword evidence="4" id="KW-0175">Coiled coil</keyword>
<feature type="compositionally biased region" description="Polar residues" evidence="5">
    <location>
        <begin position="126"/>
        <end position="135"/>
    </location>
</feature>
<dbReference type="InterPro" id="IPR009053">
    <property type="entry name" value="Prefoldin"/>
</dbReference>
<dbReference type="GO" id="GO:0003682">
    <property type="term" value="F:chromatin binding"/>
    <property type="evidence" value="ECO:0007669"/>
    <property type="project" value="TreeGrafter"/>
</dbReference>
<dbReference type="GO" id="GO:0019212">
    <property type="term" value="F:phosphatase inhibitor activity"/>
    <property type="evidence" value="ECO:0007669"/>
    <property type="project" value="TreeGrafter"/>
</dbReference>
<dbReference type="Pfam" id="PF12927">
    <property type="entry name" value="DUF3835"/>
    <property type="match status" value="1"/>
</dbReference>
<dbReference type="PANTHER" id="PTHR15111:SF0">
    <property type="entry name" value="UNCONVENTIONAL PREFOLDIN RPB5 INTERACTOR 1"/>
    <property type="match status" value="1"/>
</dbReference>
<dbReference type="Gene3D" id="1.10.287.370">
    <property type="match status" value="1"/>
</dbReference>
<feature type="compositionally biased region" description="Basic and acidic residues" evidence="5">
    <location>
        <begin position="308"/>
        <end position="319"/>
    </location>
</feature>
<dbReference type="AlphaFoldDB" id="A0A1X2I2M1"/>
<feature type="compositionally biased region" description="Acidic residues" evidence="5">
    <location>
        <begin position="589"/>
        <end position="606"/>
    </location>
</feature>
<dbReference type="InterPro" id="IPR004127">
    <property type="entry name" value="Prefoldin_subunit_alpha"/>
</dbReference>
<gene>
    <name evidence="7" type="ORF">BCR42DRAFT_425268</name>
</gene>
<comment type="similarity">
    <text evidence="3">Belongs to the RNA polymerase II subunit 5-mediating protein family.</text>
</comment>
<feature type="compositionally biased region" description="Polar residues" evidence="5">
    <location>
        <begin position="557"/>
        <end position="572"/>
    </location>
</feature>
<organism evidence="7 8">
    <name type="scientific">Absidia repens</name>
    <dbReference type="NCBI Taxonomy" id="90262"/>
    <lineage>
        <taxon>Eukaryota</taxon>
        <taxon>Fungi</taxon>
        <taxon>Fungi incertae sedis</taxon>
        <taxon>Mucoromycota</taxon>
        <taxon>Mucoromycotina</taxon>
        <taxon>Mucoromycetes</taxon>
        <taxon>Mucorales</taxon>
        <taxon>Cunninghamellaceae</taxon>
        <taxon>Absidia</taxon>
    </lineage>
</organism>
<evidence type="ECO:0000256" key="2">
    <source>
        <dbReference type="ARBA" id="ARBA00023242"/>
    </source>
</evidence>
<feature type="compositionally biased region" description="Low complexity" evidence="5">
    <location>
        <begin position="164"/>
        <end position="175"/>
    </location>
</feature>
<evidence type="ECO:0000313" key="7">
    <source>
        <dbReference type="EMBL" id="ORZ08119.1"/>
    </source>
</evidence>
<accession>A0A1X2I2M1</accession>
<sequence>MTSQHALTELNQKFTQWSSRIEQNKQELEEELNRWQGYKEDYDALGKQLETLADETTRPAMIPFGSLAFMPGKLIHTNEITVYLGDQYYVERSVKQALGILNRRKQGVNENLGLVQAQWNAIEAKSSTTSSNKNLFPSAEGVNEDGLPIMEIREEIPDDEPVTASSSSSSSSSAPQPAPAPAPAPASVPIPEPAAPVAPATKATESSSNDLMAMLDALEQEEEEEEREKQQQLMEQQLTFDIDGMDGQKDMTDFDEEDLDDLYDTEVADNMFDHFEDDEEYATQGVVEQEDATTHEEEEQQQEEVEEEPIKDVVAERPEQITPVAPPQPAPAPAPAATVASVVEHSESLPSPPPKEKKLSKFKQLQLEKQQQEQQQQSDDQPKKPTNTMPKFKVQKPTERKRKQQSPPTIESSSASSSKVETSTTPPPVISSENQQQQQSSPPSPPSPPKKKVSKFKQFQDQQRQGSTNNNNNNSSSSATSTTKLSPPSSKGTPIAVPSKHTPTSTKKEDTHVAPISTTTATKKKVSFGTTTSVREHDRLASPQAGPQGVYNEPLNDDTSNSKSTLQHTIRSPSDIFRVVKQHQPTPILEEDGYPVIQQDDDDDNNANDTATMVDLRDLATSLGEGKEPMFRPNYDVDEDQLPTLHPWRKPYGTTTAGDALGIAKKSKLDTTTMRGAVLEREAEALDLDQVEDDMDFKEIKSSYQRQRQNMLATMGGLSFDAKPEFEVFDEELPLPSNEKKKKDEEDVVVVDLPKKMSRFKAARMGLAPATEQ</sequence>
<comment type="subcellular location">
    <subcellularLocation>
        <location evidence="1">Nucleus</location>
    </subcellularLocation>
</comment>
<feature type="region of interest" description="Disordered" evidence="5">
    <location>
        <begin position="126"/>
        <end position="146"/>
    </location>
</feature>
<dbReference type="GO" id="GO:0005634">
    <property type="term" value="C:nucleus"/>
    <property type="evidence" value="ECO:0007669"/>
    <property type="project" value="UniProtKB-SubCell"/>
</dbReference>
<feature type="region of interest" description="Disordered" evidence="5">
    <location>
        <begin position="158"/>
        <end position="233"/>
    </location>
</feature>
<dbReference type="SUPFAM" id="SSF46579">
    <property type="entry name" value="Prefoldin"/>
    <property type="match status" value="1"/>
</dbReference>
<dbReference type="STRING" id="90262.A0A1X2I2M1"/>
<feature type="domain" description="DUF3835" evidence="6">
    <location>
        <begin position="678"/>
        <end position="765"/>
    </location>
</feature>
<keyword evidence="8" id="KW-1185">Reference proteome</keyword>
<feature type="compositionally biased region" description="Low complexity" evidence="5">
    <location>
        <begin position="456"/>
        <end position="483"/>
    </location>
</feature>
<protein>
    <recommendedName>
        <fullName evidence="6">DUF3835 domain-containing protein</fullName>
    </recommendedName>
</protein>
<feature type="region of interest" description="Disordered" evidence="5">
    <location>
        <begin position="274"/>
        <end position="609"/>
    </location>
</feature>
<evidence type="ECO:0000256" key="3">
    <source>
        <dbReference type="ARBA" id="ARBA00038295"/>
    </source>
</evidence>
<proteinExistence type="inferred from homology"/>
<feature type="compositionally biased region" description="Low complexity" evidence="5">
    <location>
        <begin position="406"/>
        <end position="424"/>
    </location>
</feature>
<evidence type="ECO:0000313" key="8">
    <source>
        <dbReference type="Proteomes" id="UP000193560"/>
    </source>
</evidence>
<evidence type="ECO:0000256" key="4">
    <source>
        <dbReference type="SAM" id="Coils"/>
    </source>
</evidence>
<dbReference type="PANTHER" id="PTHR15111">
    <property type="entry name" value="RNA POLYMERASE II SUBUNIT 5-MEDIATING PROTEIN NNX3"/>
    <property type="match status" value="1"/>
</dbReference>
<evidence type="ECO:0000259" key="6">
    <source>
        <dbReference type="Pfam" id="PF12927"/>
    </source>
</evidence>
<dbReference type="Pfam" id="PF02996">
    <property type="entry name" value="Prefoldin"/>
    <property type="match status" value="1"/>
</dbReference>
<dbReference type="Proteomes" id="UP000193560">
    <property type="component" value="Unassembled WGS sequence"/>
</dbReference>
<keyword evidence="2" id="KW-0539">Nucleus</keyword>
<dbReference type="CDD" id="cd23159">
    <property type="entry name" value="Prefoldin_URI1"/>
    <property type="match status" value="1"/>
</dbReference>
<dbReference type="InterPro" id="IPR024325">
    <property type="entry name" value="DUF3835"/>
</dbReference>
<dbReference type="GO" id="GO:0003714">
    <property type="term" value="F:transcription corepressor activity"/>
    <property type="evidence" value="ECO:0007669"/>
    <property type="project" value="TreeGrafter"/>
</dbReference>
<reference evidence="7 8" key="1">
    <citation type="submission" date="2016-07" db="EMBL/GenBank/DDBJ databases">
        <title>Pervasive Adenine N6-methylation of Active Genes in Fungi.</title>
        <authorList>
            <consortium name="DOE Joint Genome Institute"/>
            <person name="Mondo S.J."/>
            <person name="Dannebaum R.O."/>
            <person name="Kuo R.C."/>
            <person name="Labutti K."/>
            <person name="Haridas S."/>
            <person name="Kuo A."/>
            <person name="Salamov A."/>
            <person name="Ahrendt S.R."/>
            <person name="Lipzen A."/>
            <person name="Sullivan W."/>
            <person name="Andreopoulos W.B."/>
            <person name="Clum A."/>
            <person name="Lindquist E."/>
            <person name="Daum C."/>
            <person name="Ramamoorthy G.K."/>
            <person name="Gryganskyi A."/>
            <person name="Culley D."/>
            <person name="Magnuson J.K."/>
            <person name="James T.Y."/>
            <person name="O'Malley M.A."/>
            <person name="Stajich J.E."/>
            <person name="Spatafora J.W."/>
            <person name="Visel A."/>
            <person name="Grigoriev I.V."/>
        </authorList>
    </citation>
    <scope>NUCLEOTIDE SEQUENCE [LARGE SCALE GENOMIC DNA]</scope>
    <source>
        <strain evidence="7 8">NRRL 1336</strain>
    </source>
</reference>
<feature type="compositionally biased region" description="Acidic residues" evidence="5">
    <location>
        <begin position="288"/>
        <end position="307"/>
    </location>
</feature>
<dbReference type="EMBL" id="MCGE01000032">
    <property type="protein sequence ID" value="ORZ08119.1"/>
    <property type="molecule type" value="Genomic_DNA"/>
</dbReference>
<dbReference type="GO" id="GO:0000122">
    <property type="term" value="P:negative regulation of transcription by RNA polymerase II"/>
    <property type="evidence" value="ECO:0007669"/>
    <property type="project" value="TreeGrafter"/>
</dbReference>
<feature type="compositionally biased region" description="Pro residues" evidence="5">
    <location>
        <begin position="324"/>
        <end position="334"/>
    </location>
</feature>
<feature type="coiled-coil region" evidence="4">
    <location>
        <begin position="7"/>
        <end position="45"/>
    </location>
</feature>
<feature type="compositionally biased region" description="Pro residues" evidence="5">
    <location>
        <begin position="176"/>
        <end position="196"/>
    </location>
</feature>
<feature type="compositionally biased region" description="Low complexity" evidence="5">
    <location>
        <begin position="362"/>
        <end position="379"/>
    </location>
</feature>
<evidence type="ECO:0000256" key="1">
    <source>
        <dbReference type="ARBA" id="ARBA00004123"/>
    </source>
</evidence>
<dbReference type="OrthoDB" id="21413at2759"/>
<name>A0A1X2I2M1_9FUNG</name>